<sequence>MFSNLFRSLGTATHKIPCSAIKQSSRGYGSGTIISNSVRKPKIRKYAVETGRRLRISKSLSWLLRHQGRFEGIHIRSDGYARIQDVVSSQLKHQSMRNVEFLDIENVIKKDSKGRFTLTYEGDRSEGDHWWIRANQGHSIEAADLELERIGSADRIPVAVHGTTEEAWKLISKQGISRMTRNHIHLAQGFAEGVDPKVFSGIRKSSRILIYIDVEKALADGIKFYLSANGVVLCPGDEYGFLEPKYFQRVESVTKTLEPMQEWDRQVAETSSTIDPTEDRLKAWSQR</sequence>
<dbReference type="PANTHER" id="PTHR12684:SF2">
    <property type="entry name" value="TRNA 2'-PHOSPHOTRANSFERASE 1"/>
    <property type="match status" value="1"/>
</dbReference>
<dbReference type="Proteomes" id="UP001142393">
    <property type="component" value="Unassembled WGS sequence"/>
</dbReference>
<comment type="caution">
    <text evidence="8">The sequence shown here is derived from an EMBL/GenBank/DDBJ whole genome shotgun (WGS) entry which is preliminary data.</text>
</comment>
<organism evidence="8 9">
    <name type="scientific">Lentinula detonsa</name>
    <dbReference type="NCBI Taxonomy" id="2804962"/>
    <lineage>
        <taxon>Eukaryota</taxon>
        <taxon>Fungi</taxon>
        <taxon>Dikarya</taxon>
        <taxon>Basidiomycota</taxon>
        <taxon>Agaricomycotina</taxon>
        <taxon>Agaricomycetes</taxon>
        <taxon>Agaricomycetidae</taxon>
        <taxon>Agaricales</taxon>
        <taxon>Marasmiineae</taxon>
        <taxon>Omphalotaceae</taxon>
        <taxon>Lentinula</taxon>
    </lineage>
</organism>
<dbReference type="Gene3D" id="1.10.10.970">
    <property type="entry name" value="RNA 2'-phosphotransferase, Tpt1/KptA family, N-terminal domain"/>
    <property type="match status" value="1"/>
</dbReference>
<proteinExistence type="inferred from homology"/>
<dbReference type="AlphaFoldDB" id="A0A9W8P2U9"/>
<gene>
    <name evidence="8" type="ORF">DFH05DRAFT_1445033</name>
</gene>
<evidence type="ECO:0000256" key="6">
    <source>
        <dbReference type="ARBA" id="ARBA00047949"/>
    </source>
</evidence>
<keyword evidence="9" id="KW-1185">Reference proteome</keyword>
<protein>
    <recommendedName>
        <fullName evidence="3">2'-phosphotransferase</fullName>
        <ecNumber evidence="3">2.7.1.160</ecNumber>
    </recommendedName>
</protein>
<evidence type="ECO:0000256" key="4">
    <source>
        <dbReference type="ARBA" id="ARBA00022679"/>
    </source>
</evidence>
<evidence type="ECO:0000256" key="1">
    <source>
        <dbReference type="ARBA" id="ARBA00003343"/>
    </source>
</evidence>
<comment type="similarity">
    <text evidence="2">Belongs to the KptA/TPT1 family.</text>
</comment>
<dbReference type="GO" id="GO:0000215">
    <property type="term" value="F:tRNA 2'-phosphotransferase activity"/>
    <property type="evidence" value="ECO:0007669"/>
    <property type="project" value="UniProtKB-EC"/>
</dbReference>
<dbReference type="EMBL" id="JANVFU010000005">
    <property type="protein sequence ID" value="KAJ3745807.1"/>
    <property type="molecule type" value="Genomic_DNA"/>
</dbReference>
<evidence type="ECO:0000256" key="5">
    <source>
        <dbReference type="ARBA" id="ARBA00023027"/>
    </source>
</evidence>
<keyword evidence="4" id="KW-0808">Transferase</keyword>
<dbReference type="SUPFAM" id="SSF56399">
    <property type="entry name" value="ADP-ribosylation"/>
    <property type="match status" value="1"/>
</dbReference>
<evidence type="ECO:0000313" key="8">
    <source>
        <dbReference type="EMBL" id="KAJ3745807.1"/>
    </source>
</evidence>
<keyword evidence="5" id="KW-0520">NAD</keyword>
<reference evidence="8 9" key="1">
    <citation type="journal article" date="2023" name="Proc. Natl. Acad. Sci. U.S.A.">
        <title>A global phylogenomic analysis of the shiitake genus Lentinula.</title>
        <authorList>
            <person name="Sierra-Patev S."/>
            <person name="Min B."/>
            <person name="Naranjo-Ortiz M."/>
            <person name="Looney B."/>
            <person name="Konkel Z."/>
            <person name="Slot J.C."/>
            <person name="Sakamoto Y."/>
            <person name="Steenwyk J.L."/>
            <person name="Rokas A."/>
            <person name="Carro J."/>
            <person name="Camarero S."/>
            <person name="Ferreira P."/>
            <person name="Molpeceres G."/>
            <person name="Ruiz-Duenas F.J."/>
            <person name="Serrano A."/>
            <person name="Henrissat B."/>
            <person name="Drula E."/>
            <person name="Hughes K.W."/>
            <person name="Mata J.L."/>
            <person name="Ishikawa N.K."/>
            <person name="Vargas-Isla R."/>
            <person name="Ushijima S."/>
            <person name="Smith C.A."/>
            <person name="Donoghue J."/>
            <person name="Ahrendt S."/>
            <person name="Andreopoulos W."/>
            <person name="He G."/>
            <person name="LaButti K."/>
            <person name="Lipzen A."/>
            <person name="Ng V."/>
            <person name="Riley R."/>
            <person name="Sandor L."/>
            <person name="Barry K."/>
            <person name="Martinez A.T."/>
            <person name="Xiao Y."/>
            <person name="Gibbons J.G."/>
            <person name="Terashima K."/>
            <person name="Grigoriev I.V."/>
            <person name="Hibbett D."/>
        </authorList>
    </citation>
    <scope>NUCLEOTIDE SEQUENCE [LARGE SCALE GENOMIC DNA]</scope>
    <source>
        <strain evidence="8 9">TFB7810</strain>
    </source>
</reference>
<dbReference type="PANTHER" id="PTHR12684">
    <property type="entry name" value="PUTATIVE PHOSPHOTRANSFERASE"/>
    <property type="match status" value="1"/>
</dbReference>
<dbReference type="GO" id="GO:0006388">
    <property type="term" value="P:tRNA splicing, via endonucleolytic cleavage and ligation"/>
    <property type="evidence" value="ECO:0007669"/>
    <property type="project" value="TreeGrafter"/>
</dbReference>
<comment type="function">
    <text evidence="1">Catalyzes the last step of tRNA splicing, the transfer of the splice junction 2'-phosphate from ligated tRNA to NAD to produce ADP-ribose 1''-2'' cyclic phosphate.</text>
</comment>
<accession>A0A9W8P2U9</accession>
<evidence type="ECO:0000256" key="7">
    <source>
        <dbReference type="SAM" id="MobiDB-lite"/>
    </source>
</evidence>
<dbReference type="InterPro" id="IPR042081">
    <property type="entry name" value="RNA_2'-PTrans_C"/>
</dbReference>
<dbReference type="InterPro" id="IPR042080">
    <property type="entry name" value="RNA_2'-PTrans_N"/>
</dbReference>
<dbReference type="Pfam" id="PF01885">
    <property type="entry name" value="PTS_2-RNA"/>
    <property type="match status" value="1"/>
</dbReference>
<name>A0A9W8P2U9_9AGAR</name>
<dbReference type="EC" id="2.7.1.160" evidence="3"/>
<evidence type="ECO:0000256" key="3">
    <source>
        <dbReference type="ARBA" id="ARBA00012007"/>
    </source>
</evidence>
<dbReference type="Gene3D" id="3.20.170.30">
    <property type="match status" value="1"/>
</dbReference>
<evidence type="ECO:0000256" key="2">
    <source>
        <dbReference type="ARBA" id="ARBA00009836"/>
    </source>
</evidence>
<feature type="compositionally biased region" description="Basic and acidic residues" evidence="7">
    <location>
        <begin position="277"/>
        <end position="287"/>
    </location>
</feature>
<dbReference type="InterPro" id="IPR002745">
    <property type="entry name" value="Ptrans_KptA/Tpt1"/>
</dbReference>
<evidence type="ECO:0000313" key="9">
    <source>
        <dbReference type="Proteomes" id="UP001142393"/>
    </source>
</evidence>
<comment type="catalytic activity">
    <reaction evidence="6">
        <text>2'-phospho-[ligated tRNA] + NAD(+) = mature tRNA + ADP-alpha-D-ribose 1'',2''-cyclic phosphate + nicotinamide</text>
        <dbReference type="Rhea" id="RHEA:23324"/>
        <dbReference type="Rhea" id="RHEA-COMP:11106"/>
        <dbReference type="Rhea" id="RHEA-COMP:11107"/>
        <dbReference type="ChEBI" id="CHEBI:17154"/>
        <dbReference type="ChEBI" id="CHEBI:57540"/>
        <dbReference type="ChEBI" id="CHEBI:76596"/>
        <dbReference type="ChEBI" id="CHEBI:82883"/>
        <dbReference type="ChEBI" id="CHEBI:85027"/>
        <dbReference type="EC" id="2.7.1.160"/>
    </reaction>
</comment>
<feature type="region of interest" description="Disordered" evidence="7">
    <location>
        <begin position="264"/>
        <end position="287"/>
    </location>
</feature>